<protein>
    <submittedName>
        <fullName evidence="1">Uncharacterized protein</fullName>
    </submittedName>
</protein>
<dbReference type="EMBL" id="DF973611">
    <property type="protein sequence ID" value="GAU35949.1"/>
    <property type="molecule type" value="Genomic_DNA"/>
</dbReference>
<evidence type="ECO:0000313" key="2">
    <source>
        <dbReference type="Proteomes" id="UP000242715"/>
    </source>
</evidence>
<dbReference type="AlphaFoldDB" id="A0A2Z6NWL6"/>
<name>A0A2Z6NWL6_TRISU</name>
<gene>
    <name evidence="1" type="ORF">TSUD_147340</name>
</gene>
<reference evidence="2" key="1">
    <citation type="journal article" date="2017" name="Front. Plant Sci.">
        <title>Climate Clever Clovers: New Paradigm to Reduce the Environmental Footprint of Ruminants by Breeding Low Methanogenic Forages Utilizing Haplotype Variation.</title>
        <authorList>
            <person name="Kaur P."/>
            <person name="Appels R."/>
            <person name="Bayer P.E."/>
            <person name="Keeble-Gagnere G."/>
            <person name="Wang J."/>
            <person name="Hirakawa H."/>
            <person name="Shirasawa K."/>
            <person name="Vercoe P."/>
            <person name="Stefanova K."/>
            <person name="Durmic Z."/>
            <person name="Nichols P."/>
            <person name="Revell C."/>
            <person name="Isobe S.N."/>
            <person name="Edwards D."/>
            <person name="Erskine W."/>
        </authorList>
    </citation>
    <scope>NUCLEOTIDE SEQUENCE [LARGE SCALE GENOMIC DNA]</scope>
    <source>
        <strain evidence="2">cv. Daliak</strain>
    </source>
</reference>
<accession>A0A2Z6NWL6</accession>
<organism evidence="1 2">
    <name type="scientific">Trifolium subterraneum</name>
    <name type="common">Subterranean clover</name>
    <dbReference type="NCBI Taxonomy" id="3900"/>
    <lineage>
        <taxon>Eukaryota</taxon>
        <taxon>Viridiplantae</taxon>
        <taxon>Streptophyta</taxon>
        <taxon>Embryophyta</taxon>
        <taxon>Tracheophyta</taxon>
        <taxon>Spermatophyta</taxon>
        <taxon>Magnoliopsida</taxon>
        <taxon>eudicotyledons</taxon>
        <taxon>Gunneridae</taxon>
        <taxon>Pentapetalae</taxon>
        <taxon>rosids</taxon>
        <taxon>fabids</taxon>
        <taxon>Fabales</taxon>
        <taxon>Fabaceae</taxon>
        <taxon>Papilionoideae</taxon>
        <taxon>50 kb inversion clade</taxon>
        <taxon>NPAAA clade</taxon>
        <taxon>Hologalegina</taxon>
        <taxon>IRL clade</taxon>
        <taxon>Trifolieae</taxon>
        <taxon>Trifolium</taxon>
    </lineage>
</organism>
<sequence>MRPLPPGDPPRPCEQEALIEQEAETECPVATNLSRLTFQKRRASIWDVSHYAQHYRKMDGGGAMR</sequence>
<proteinExistence type="predicted"/>
<dbReference type="Proteomes" id="UP000242715">
    <property type="component" value="Unassembled WGS sequence"/>
</dbReference>
<keyword evidence="2" id="KW-1185">Reference proteome</keyword>
<evidence type="ECO:0000313" key="1">
    <source>
        <dbReference type="EMBL" id="GAU35949.1"/>
    </source>
</evidence>